<keyword evidence="4" id="KW-1185">Reference proteome</keyword>
<reference evidence="3 4" key="1">
    <citation type="submission" date="2020-08" db="EMBL/GenBank/DDBJ databases">
        <title>Genomic Encyclopedia of Type Strains, Phase III (KMG-III): the genomes of soil and plant-associated and newly described type strains.</title>
        <authorList>
            <person name="Whitman W."/>
        </authorList>
    </citation>
    <scope>NUCLEOTIDE SEQUENCE [LARGE SCALE GENOMIC DNA]</scope>
    <source>
        <strain evidence="3 4">CECT 8803</strain>
    </source>
</reference>
<evidence type="ECO:0000313" key="3">
    <source>
        <dbReference type="EMBL" id="MBB3064216.1"/>
    </source>
</evidence>
<organism evidence="3 4">
    <name type="scientific">Limibacillus halophilus</name>
    <dbReference type="NCBI Taxonomy" id="1579333"/>
    <lineage>
        <taxon>Bacteria</taxon>
        <taxon>Pseudomonadati</taxon>
        <taxon>Pseudomonadota</taxon>
        <taxon>Alphaproteobacteria</taxon>
        <taxon>Rhodospirillales</taxon>
        <taxon>Rhodovibrionaceae</taxon>
        <taxon>Limibacillus</taxon>
    </lineage>
</organism>
<dbReference type="Pfam" id="PF01814">
    <property type="entry name" value="Hemerythrin"/>
    <property type="match status" value="1"/>
</dbReference>
<dbReference type="PANTHER" id="PTHR39966:SF1">
    <property type="entry name" value="HEMERYTHRIN-LIKE DOMAIN-CONTAINING PROTEIN"/>
    <property type="match status" value="1"/>
</dbReference>
<dbReference type="RefSeq" id="WP_183415020.1">
    <property type="nucleotide sequence ID" value="NZ_JACHXA010000001.1"/>
</dbReference>
<dbReference type="GO" id="GO:0005886">
    <property type="term" value="C:plasma membrane"/>
    <property type="evidence" value="ECO:0007669"/>
    <property type="project" value="TreeGrafter"/>
</dbReference>
<evidence type="ECO:0000256" key="1">
    <source>
        <dbReference type="SAM" id="Coils"/>
    </source>
</evidence>
<comment type="caution">
    <text evidence="3">The sequence shown here is derived from an EMBL/GenBank/DDBJ whole genome shotgun (WGS) entry which is preliminary data.</text>
</comment>
<dbReference type="Gene3D" id="1.20.120.520">
    <property type="entry name" value="nmb1532 protein domain like"/>
    <property type="match status" value="1"/>
</dbReference>
<dbReference type="EMBL" id="JACHXA010000001">
    <property type="protein sequence ID" value="MBB3064216.1"/>
    <property type="molecule type" value="Genomic_DNA"/>
</dbReference>
<feature type="coiled-coil region" evidence="1">
    <location>
        <begin position="82"/>
        <end position="109"/>
    </location>
</feature>
<dbReference type="CDD" id="cd12108">
    <property type="entry name" value="Hr-like"/>
    <property type="match status" value="1"/>
</dbReference>
<evidence type="ECO:0000259" key="2">
    <source>
        <dbReference type="Pfam" id="PF01814"/>
    </source>
</evidence>
<dbReference type="InterPro" id="IPR012312">
    <property type="entry name" value="Hemerythrin-like"/>
</dbReference>
<sequence length="186" mass="21329">MRAPRVVDQIRHEHKNMGRVLAELRDRVTSTTPDALTARHLDLLYRMLFYIRVFPNKMHHPKEEDYLFPALLKRAPALKAEVAALRQQHMEGDRALEELEASYKSLQDNPALETLLAFQAQVSSYVDAEFAHMRHEEDVILPAALEALTEADWQAIERAFITNRDPLFSDEVELGFEVLAHTLGAD</sequence>
<evidence type="ECO:0000313" key="4">
    <source>
        <dbReference type="Proteomes" id="UP000581135"/>
    </source>
</evidence>
<accession>A0A839SS95</accession>
<protein>
    <submittedName>
        <fullName evidence="3">Hemerythrin-like domain-containing protein</fullName>
    </submittedName>
</protein>
<dbReference type="PANTHER" id="PTHR39966">
    <property type="entry name" value="BLL2471 PROTEIN-RELATED"/>
    <property type="match status" value="1"/>
</dbReference>
<dbReference type="Proteomes" id="UP000581135">
    <property type="component" value="Unassembled WGS sequence"/>
</dbReference>
<gene>
    <name evidence="3" type="ORF">FHR98_000481</name>
</gene>
<name>A0A839SS95_9PROT</name>
<keyword evidence="1" id="KW-0175">Coiled coil</keyword>
<proteinExistence type="predicted"/>
<dbReference type="AlphaFoldDB" id="A0A839SS95"/>
<feature type="domain" description="Hemerythrin-like" evidence="2">
    <location>
        <begin position="6"/>
        <end position="144"/>
    </location>
</feature>